<evidence type="ECO:0000256" key="8">
    <source>
        <dbReference type="HAMAP-Rule" id="MF_01865"/>
    </source>
</evidence>
<dbReference type="InterPro" id="IPR006638">
    <property type="entry name" value="Elp3/MiaA/NifB-like_rSAM"/>
</dbReference>
<comment type="catalytic activity">
    <reaction evidence="8">
        <text>L-aspartate(89)-[ribosomal protein uS12]-hydrogen + (sulfur carrier)-SH + AH2 + 2 S-adenosyl-L-methionine = 3-methylsulfanyl-L-aspartate(89)-[ribosomal protein uS12]-hydrogen + (sulfur carrier)-H + 5'-deoxyadenosine + L-methionine + A + S-adenosyl-L-homocysteine + 2 H(+)</text>
        <dbReference type="Rhea" id="RHEA:37087"/>
        <dbReference type="Rhea" id="RHEA-COMP:10460"/>
        <dbReference type="Rhea" id="RHEA-COMP:10461"/>
        <dbReference type="Rhea" id="RHEA-COMP:14737"/>
        <dbReference type="Rhea" id="RHEA-COMP:14739"/>
        <dbReference type="ChEBI" id="CHEBI:13193"/>
        <dbReference type="ChEBI" id="CHEBI:15378"/>
        <dbReference type="ChEBI" id="CHEBI:17319"/>
        <dbReference type="ChEBI" id="CHEBI:17499"/>
        <dbReference type="ChEBI" id="CHEBI:29917"/>
        <dbReference type="ChEBI" id="CHEBI:29961"/>
        <dbReference type="ChEBI" id="CHEBI:57844"/>
        <dbReference type="ChEBI" id="CHEBI:57856"/>
        <dbReference type="ChEBI" id="CHEBI:59789"/>
        <dbReference type="ChEBI" id="CHEBI:64428"/>
        <dbReference type="ChEBI" id="CHEBI:73599"/>
        <dbReference type="EC" id="2.8.4.4"/>
    </reaction>
</comment>
<evidence type="ECO:0000256" key="5">
    <source>
        <dbReference type="ARBA" id="ARBA00022723"/>
    </source>
</evidence>
<evidence type="ECO:0000256" key="6">
    <source>
        <dbReference type="ARBA" id="ARBA00023004"/>
    </source>
</evidence>
<dbReference type="PROSITE" id="PS51918">
    <property type="entry name" value="RADICAL_SAM"/>
    <property type="match status" value="1"/>
</dbReference>
<gene>
    <name evidence="12" type="primary">rimO_1</name>
    <name evidence="8" type="synonym">rimO</name>
    <name evidence="12" type="ORF">CLHOM_04760</name>
</gene>
<keyword evidence="4 8" id="KW-0949">S-adenosyl-L-methionine</keyword>
<evidence type="ECO:0000259" key="9">
    <source>
        <dbReference type="PROSITE" id="PS50926"/>
    </source>
</evidence>
<dbReference type="SFLD" id="SFLDG01082">
    <property type="entry name" value="B12-binding_domain_containing"/>
    <property type="match status" value="1"/>
</dbReference>
<dbReference type="GO" id="GO:0140101">
    <property type="term" value="F:catalytic activity, acting on a tRNA"/>
    <property type="evidence" value="ECO:0007669"/>
    <property type="project" value="UniProtKB-ARBA"/>
</dbReference>
<dbReference type="PATRIC" id="fig|1121318.3.peg.479"/>
<evidence type="ECO:0000256" key="1">
    <source>
        <dbReference type="ARBA" id="ARBA00022485"/>
    </source>
</evidence>
<feature type="binding site" evidence="8">
    <location>
        <position position="163"/>
    </location>
    <ligand>
        <name>[4Fe-4S] cluster</name>
        <dbReference type="ChEBI" id="CHEBI:49883"/>
        <label>2</label>
        <note>4Fe-4S-S-AdoMet</note>
    </ligand>
</feature>
<feature type="domain" description="TRAM" evidence="9">
    <location>
        <begin position="375"/>
        <end position="441"/>
    </location>
</feature>
<feature type="binding site" evidence="8">
    <location>
        <position position="156"/>
    </location>
    <ligand>
        <name>[4Fe-4S] cluster</name>
        <dbReference type="ChEBI" id="CHEBI:49883"/>
        <label>2</label>
        <note>4Fe-4S-S-AdoMet</note>
    </ligand>
</feature>
<dbReference type="NCBIfam" id="TIGR01125">
    <property type="entry name" value="30S ribosomal protein S12 methylthiotransferase RimO"/>
    <property type="match status" value="1"/>
</dbReference>
<dbReference type="SFLD" id="SFLDF00274">
    <property type="entry name" value="ribosomal_protein_S12_methylth"/>
    <property type="match status" value="1"/>
</dbReference>
<dbReference type="InterPro" id="IPR038135">
    <property type="entry name" value="Methylthiotransferase_N_sf"/>
</dbReference>
<evidence type="ECO:0000313" key="13">
    <source>
        <dbReference type="Proteomes" id="UP000037043"/>
    </source>
</evidence>
<keyword evidence="12" id="KW-0689">Ribosomal protein</keyword>
<dbReference type="SUPFAM" id="SSF102114">
    <property type="entry name" value="Radical SAM enzymes"/>
    <property type="match status" value="1"/>
</dbReference>
<dbReference type="PANTHER" id="PTHR43837">
    <property type="entry name" value="RIBOSOMAL PROTEIN S12 METHYLTHIOTRANSFERASE RIMO"/>
    <property type="match status" value="1"/>
</dbReference>
<feature type="domain" description="MTTase N-terminal" evidence="10">
    <location>
        <begin position="4"/>
        <end position="118"/>
    </location>
</feature>
<keyword evidence="13" id="KW-1185">Reference proteome</keyword>
<dbReference type="Pfam" id="PF04055">
    <property type="entry name" value="Radical_SAM"/>
    <property type="match status" value="1"/>
</dbReference>
<dbReference type="EC" id="2.8.4.4" evidence="8"/>
<dbReference type="Pfam" id="PF00919">
    <property type="entry name" value="UPF0004"/>
    <property type="match status" value="1"/>
</dbReference>
<dbReference type="NCBIfam" id="TIGR00089">
    <property type="entry name" value="MiaB/RimO family radical SAM methylthiotransferase"/>
    <property type="match status" value="1"/>
</dbReference>
<comment type="similarity">
    <text evidence="8">Belongs to the methylthiotransferase family. RimO subfamily.</text>
</comment>
<evidence type="ECO:0000256" key="2">
    <source>
        <dbReference type="ARBA" id="ARBA00022490"/>
    </source>
</evidence>
<evidence type="ECO:0000256" key="3">
    <source>
        <dbReference type="ARBA" id="ARBA00022679"/>
    </source>
</evidence>
<keyword evidence="1 8" id="KW-0004">4Fe-4S</keyword>
<feature type="domain" description="Radical SAM core" evidence="11">
    <location>
        <begin position="142"/>
        <end position="372"/>
    </location>
</feature>
<keyword evidence="3 8" id="KW-0808">Transferase</keyword>
<dbReference type="PANTHER" id="PTHR43837:SF1">
    <property type="entry name" value="RIBOSOMAL PROTEIN US12 METHYLTHIOTRANSFERASE RIMO"/>
    <property type="match status" value="1"/>
</dbReference>
<dbReference type="HAMAP" id="MF_01865">
    <property type="entry name" value="MTTase_RimO"/>
    <property type="match status" value="1"/>
</dbReference>
<comment type="cofactor">
    <cofactor evidence="8">
        <name>[4Fe-4S] cluster</name>
        <dbReference type="ChEBI" id="CHEBI:49883"/>
    </cofactor>
    <text evidence="8">Binds 2 [4Fe-4S] clusters. One cluster is coordinated with 3 cysteines and an exchangeable S-adenosyl-L-methionine.</text>
</comment>
<dbReference type="PROSITE" id="PS50926">
    <property type="entry name" value="TRAM"/>
    <property type="match status" value="1"/>
</dbReference>
<keyword evidence="5 8" id="KW-0479">Metal-binding</keyword>
<reference evidence="13" key="1">
    <citation type="submission" date="2015-08" db="EMBL/GenBank/DDBJ databases">
        <title>Genome sequence of the strict anaerobe Clostridium homopropionicum LuHBu1 (DSM 5847T).</title>
        <authorList>
            <person name="Poehlein A."/>
            <person name="Beck M."/>
            <person name="Schiel-Bengelsdorf B."/>
            <person name="Bengelsdorf F.R."/>
            <person name="Daniel R."/>
            <person name="Duerre P."/>
        </authorList>
    </citation>
    <scope>NUCLEOTIDE SEQUENCE [LARGE SCALE GENOMIC DNA]</scope>
    <source>
        <strain evidence="13">DSM 5847</strain>
    </source>
</reference>
<dbReference type="GO" id="GO:0103039">
    <property type="term" value="F:protein methylthiotransferase activity"/>
    <property type="evidence" value="ECO:0007669"/>
    <property type="project" value="UniProtKB-EC"/>
</dbReference>
<proteinExistence type="inferred from homology"/>
<comment type="function">
    <text evidence="8">Catalyzes the methylthiolation of an aspartic acid residue of ribosomal protein uS12.</text>
</comment>
<keyword evidence="2 8" id="KW-0963">Cytoplasm</keyword>
<dbReference type="Gene3D" id="3.40.50.12160">
    <property type="entry name" value="Methylthiotransferase, N-terminal domain"/>
    <property type="match status" value="1"/>
</dbReference>
<dbReference type="GO" id="GO:0051539">
    <property type="term" value="F:4 iron, 4 sulfur cluster binding"/>
    <property type="evidence" value="ECO:0007669"/>
    <property type="project" value="UniProtKB-UniRule"/>
</dbReference>
<accession>A0A0L6ZDL6</accession>
<evidence type="ECO:0000313" key="12">
    <source>
        <dbReference type="EMBL" id="KOA20888.1"/>
    </source>
</evidence>
<feature type="binding site" evidence="8">
    <location>
        <position position="81"/>
    </location>
    <ligand>
        <name>[4Fe-4S] cluster</name>
        <dbReference type="ChEBI" id="CHEBI:49883"/>
        <label>1</label>
    </ligand>
</feature>
<dbReference type="InterPro" id="IPR013848">
    <property type="entry name" value="Methylthiotransferase_N"/>
</dbReference>
<dbReference type="SFLD" id="SFLDS00029">
    <property type="entry name" value="Radical_SAM"/>
    <property type="match status" value="1"/>
</dbReference>
<dbReference type="GO" id="GO:0035600">
    <property type="term" value="P:tRNA methylthiolation"/>
    <property type="evidence" value="ECO:0007669"/>
    <property type="project" value="UniProtKB-ARBA"/>
</dbReference>
<dbReference type="Proteomes" id="UP000037043">
    <property type="component" value="Unassembled WGS sequence"/>
</dbReference>
<dbReference type="FunFam" id="3.80.30.20:FF:000001">
    <property type="entry name" value="tRNA-2-methylthio-N(6)-dimethylallyladenosine synthase 2"/>
    <property type="match status" value="1"/>
</dbReference>
<evidence type="ECO:0000256" key="4">
    <source>
        <dbReference type="ARBA" id="ARBA00022691"/>
    </source>
</evidence>
<dbReference type="InterPro" id="IPR005839">
    <property type="entry name" value="Methylthiotransferase"/>
</dbReference>
<dbReference type="InterPro" id="IPR058240">
    <property type="entry name" value="rSAM_sf"/>
</dbReference>
<keyword evidence="7 8" id="KW-0411">Iron-sulfur</keyword>
<dbReference type="InterPro" id="IPR007197">
    <property type="entry name" value="rSAM"/>
</dbReference>
<dbReference type="Pfam" id="PF18693">
    <property type="entry name" value="TRAM_2"/>
    <property type="match status" value="1"/>
</dbReference>
<dbReference type="GO" id="GO:0005829">
    <property type="term" value="C:cytosol"/>
    <property type="evidence" value="ECO:0007669"/>
    <property type="project" value="TreeGrafter"/>
</dbReference>
<dbReference type="PROSITE" id="PS51449">
    <property type="entry name" value="MTTASE_N"/>
    <property type="match status" value="1"/>
</dbReference>
<comment type="caution">
    <text evidence="12">The sequence shown here is derived from an EMBL/GenBank/DDBJ whole genome shotgun (WGS) entry which is preliminary data.</text>
</comment>
<comment type="subcellular location">
    <subcellularLocation>
        <location evidence="8">Cytoplasm</location>
    </subcellularLocation>
</comment>
<dbReference type="InterPro" id="IPR020612">
    <property type="entry name" value="Methylthiotransferase_CS"/>
</dbReference>
<dbReference type="GO" id="GO:0046872">
    <property type="term" value="F:metal ion binding"/>
    <property type="evidence" value="ECO:0007669"/>
    <property type="project" value="UniProtKB-KW"/>
</dbReference>
<keyword evidence="6 8" id="KW-0408">Iron</keyword>
<dbReference type="InterPro" id="IPR012340">
    <property type="entry name" value="NA-bd_OB-fold"/>
</dbReference>
<dbReference type="SFLD" id="SFLDG01061">
    <property type="entry name" value="methylthiotransferase"/>
    <property type="match status" value="1"/>
</dbReference>
<sequence length="445" mass="51158">MTKYKIGLISLGCDKNRIDSEIILGNLSGNNEIVNDPNKADIIIVNTCGFIESSKEESINTILEMAQYKRGKCKMLIATGCLTQRYSKELQKLVPEIDIMLGVNDYARMQEHIACFFNNENQNIIECNYSDQIINEGNRILTTEGHVAYLRISEGCDNLCTYCIIPKIRGKYRSRRIESIVDEAEKLASIGVKEIILVGQDTSIYGTDIYNENKLHELIKELSKIEKIQWIRVMYSYPEKITEEFIDEMASNNKVCKYLDMPIQHISNSILKKMNRKSSKELIINNINKLRSKVKDITLRTSIIVGFPGETEEDFNELKEFIKEIKFDKLGVFKYSQEEDTPAAKMDNQIDENIKESRLEELMLTQQAISREINKKKIGKTYKAIVEGLKNELYYGRSYEMAPEIDGEIMFKCDKILNIGDFTEVLITDASEYDLLGVVNYESCK</sequence>
<dbReference type="PROSITE" id="PS01278">
    <property type="entry name" value="MTTASE_RADICAL"/>
    <property type="match status" value="1"/>
</dbReference>
<organism evidence="12 13">
    <name type="scientific">Clostridium homopropionicum DSM 5847</name>
    <dbReference type="NCBI Taxonomy" id="1121318"/>
    <lineage>
        <taxon>Bacteria</taxon>
        <taxon>Bacillati</taxon>
        <taxon>Bacillota</taxon>
        <taxon>Clostridia</taxon>
        <taxon>Eubacteriales</taxon>
        <taxon>Clostridiaceae</taxon>
        <taxon>Clostridium</taxon>
    </lineage>
</organism>
<dbReference type="GO" id="GO:0005840">
    <property type="term" value="C:ribosome"/>
    <property type="evidence" value="ECO:0007669"/>
    <property type="project" value="UniProtKB-KW"/>
</dbReference>
<evidence type="ECO:0000259" key="11">
    <source>
        <dbReference type="PROSITE" id="PS51918"/>
    </source>
</evidence>
<feature type="binding site" evidence="8">
    <location>
        <position position="13"/>
    </location>
    <ligand>
        <name>[4Fe-4S] cluster</name>
        <dbReference type="ChEBI" id="CHEBI:49883"/>
        <label>1</label>
    </ligand>
</feature>
<dbReference type="Gene3D" id="2.40.50.140">
    <property type="entry name" value="Nucleic acid-binding proteins"/>
    <property type="match status" value="1"/>
</dbReference>
<dbReference type="RefSeq" id="WP_052220075.1">
    <property type="nucleotide sequence ID" value="NZ_LHUR01000011.1"/>
</dbReference>
<dbReference type="SMART" id="SM00729">
    <property type="entry name" value="Elp3"/>
    <property type="match status" value="1"/>
</dbReference>
<feature type="binding site" evidence="8">
    <location>
        <position position="160"/>
    </location>
    <ligand>
        <name>[4Fe-4S] cluster</name>
        <dbReference type="ChEBI" id="CHEBI:49883"/>
        <label>2</label>
        <note>4Fe-4S-S-AdoMet</note>
    </ligand>
</feature>
<dbReference type="CDD" id="cd01335">
    <property type="entry name" value="Radical_SAM"/>
    <property type="match status" value="1"/>
</dbReference>
<dbReference type="STRING" id="36844.SAMN04488501_104244"/>
<protein>
    <recommendedName>
        <fullName evidence="8">Ribosomal protein uS12 methylthiotransferase RimO</fullName>
        <shortName evidence="8">uS12 MTTase</shortName>
        <shortName evidence="8">uS12 methylthiotransferase</shortName>
        <ecNumber evidence="8">2.8.4.4</ecNumber>
    </recommendedName>
    <alternativeName>
        <fullName evidence="8">Ribosomal protein uS12 (aspartate-C(3))-methylthiotransferase</fullName>
    </alternativeName>
    <alternativeName>
        <fullName evidence="8">Ribosome maturation factor RimO</fullName>
    </alternativeName>
</protein>
<dbReference type="AlphaFoldDB" id="A0A0L6ZDL6"/>
<dbReference type="Gene3D" id="3.80.30.20">
    <property type="entry name" value="tm_1862 like domain"/>
    <property type="match status" value="1"/>
</dbReference>
<dbReference type="InterPro" id="IPR005840">
    <property type="entry name" value="Ribosomal_uS12_MeSTrfase_RimO"/>
</dbReference>
<evidence type="ECO:0000259" key="10">
    <source>
        <dbReference type="PROSITE" id="PS51449"/>
    </source>
</evidence>
<dbReference type="InterPro" id="IPR023404">
    <property type="entry name" value="rSAM_horseshoe"/>
</dbReference>
<keyword evidence="12" id="KW-0687">Ribonucleoprotein</keyword>
<feature type="binding site" evidence="8">
    <location>
        <position position="48"/>
    </location>
    <ligand>
        <name>[4Fe-4S] cluster</name>
        <dbReference type="ChEBI" id="CHEBI:49883"/>
        <label>1</label>
    </ligand>
</feature>
<dbReference type="InterPro" id="IPR002792">
    <property type="entry name" value="TRAM_dom"/>
</dbReference>
<dbReference type="EMBL" id="LHUR01000011">
    <property type="protein sequence ID" value="KOA20888.1"/>
    <property type="molecule type" value="Genomic_DNA"/>
</dbReference>
<name>A0A0L6ZDL6_9CLOT</name>
<evidence type="ECO:0000256" key="7">
    <source>
        <dbReference type="ARBA" id="ARBA00023014"/>
    </source>
</evidence>
<dbReference type="GO" id="GO:0035599">
    <property type="term" value="F:aspartic acid methylthiotransferase activity"/>
    <property type="evidence" value="ECO:0007669"/>
    <property type="project" value="TreeGrafter"/>
</dbReference>